<evidence type="ECO:0000256" key="5">
    <source>
        <dbReference type="ARBA" id="ARBA00022475"/>
    </source>
</evidence>
<proteinExistence type="inferred from homology"/>
<keyword evidence="10" id="KW-1006">Bacterial flagellum protein export</keyword>
<keyword evidence="7" id="KW-1005">Bacterial flagellum biogenesis</keyword>
<gene>
    <name evidence="12" type="ORF">MoryE10_08430</name>
</gene>
<feature type="region of interest" description="Disordered" evidence="11">
    <location>
        <begin position="120"/>
        <end position="150"/>
    </location>
</feature>
<dbReference type="Pfam" id="PF02050">
    <property type="entry name" value="FliJ"/>
    <property type="match status" value="1"/>
</dbReference>
<dbReference type="PANTHER" id="PTHR38786:SF1">
    <property type="entry name" value="FLAGELLAR FLIJ PROTEIN"/>
    <property type="match status" value="1"/>
</dbReference>
<evidence type="ECO:0000313" key="13">
    <source>
        <dbReference type="Proteomes" id="UP000824988"/>
    </source>
</evidence>
<organism evidence="12 13">
    <name type="scientific">Methylogaea oryzae</name>
    <dbReference type="NCBI Taxonomy" id="1295382"/>
    <lineage>
        <taxon>Bacteria</taxon>
        <taxon>Pseudomonadati</taxon>
        <taxon>Pseudomonadota</taxon>
        <taxon>Gammaproteobacteria</taxon>
        <taxon>Methylococcales</taxon>
        <taxon>Methylococcaceae</taxon>
        <taxon>Methylogaea</taxon>
    </lineage>
</organism>
<evidence type="ECO:0000256" key="11">
    <source>
        <dbReference type="SAM" id="MobiDB-lite"/>
    </source>
</evidence>
<keyword evidence="5" id="KW-1003">Cell membrane</keyword>
<dbReference type="Gene3D" id="1.10.287.1700">
    <property type="match status" value="1"/>
</dbReference>
<dbReference type="RefSeq" id="WP_054772617.1">
    <property type="nucleotide sequence ID" value="NZ_AP019782.1"/>
</dbReference>
<dbReference type="GO" id="GO:0071973">
    <property type="term" value="P:bacterial-type flagellum-dependent cell motility"/>
    <property type="evidence" value="ECO:0007669"/>
    <property type="project" value="InterPro"/>
</dbReference>
<evidence type="ECO:0000256" key="1">
    <source>
        <dbReference type="ARBA" id="ARBA00004413"/>
    </source>
</evidence>
<evidence type="ECO:0000256" key="9">
    <source>
        <dbReference type="ARBA" id="ARBA00023136"/>
    </source>
</evidence>
<dbReference type="PRINTS" id="PR01004">
    <property type="entry name" value="FLGFLIJ"/>
</dbReference>
<evidence type="ECO:0000256" key="10">
    <source>
        <dbReference type="ARBA" id="ARBA00023225"/>
    </source>
</evidence>
<protein>
    <recommendedName>
        <fullName evidence="3">Flagellar FliJ protein</fullName>
    </recommendedName>
</protein>
<accession>A0A8D4VMI0</accession>
<evidence type="ECO:0000256" key="4">
    <source>
        <dbReference type="ARBA" id="ARBA00022448"/>
    </source>
</evidence>
<dbReference type="EMBL" id="AP019782">
    <property type="protein sequence ID" value="BBL70237.1"/>
    <property type="molecule type" value="Genomic_DNA"/>
</dbReference>
<evidence type="ECO:0000256" key="2">
    <source>
        <dbReference type="ARBA" id="ARBA00010004"/>
    </source>
</evidence>
<evidence type="ECO:0000256" key="3">
    <source>
        <dbReference type="ARBA" id="ARBA00020392"/>
    </source>
</evidence>
<keyword evidence="13" id="KW-1185">Reference proteome</keyword>
<dbReference type="InterPro" id="IPR018006">
    <property type="entry name" value="Flag_FliJ_proteobac"/>
</dbReference>
<name>A0A8D4VMI0_9GAMM</name>
<dbReference type="InterPro" id="IPR012823">
    <property type="entry name" value="Flagell_FliJ"/>
</dbReference>
<dbReference type="GO" id="GO:0005886">
    <property type="term" value="C:plasma membrane"/>
    <property type="evidence" value="ECO:0007669"/>
    <property type="project" value="UniProtKB-SubCell"/>
</dbReference>
<comment type="similarity">
    <text evidence="2">Belongs to the FliJ family.</text>
</comment>
<dbReference type="NCBIfam" id="TIGR02473">
    <property type="entry name" value="flagell_FliJ"/>
    <property type="match status" value="1"/>
</dbReference>
<dbReference type="GO" id="GO:0015031">
    <property type="term" value="P:protein transport"/>
    <property type="evidence" value="ECO:0007669"/>
    <property type="project" value="UniProtKB-KW"/>
</dbReference>
<dbReference type="InterPro" id="IPR053716">
    <property type="entry name" value="Flag_assembly_chemotaxis_eff"/>
</dbReference>
<dbReference type="InterPro" id="IPR052570">
    <property type="entry name" value="FliJ"/>
</dbReference>
<evidence type="ECO:0000256" key="8">
    <source>
        <dbReference type="ARBA" id="ARBA00022927"/>
    </source>
</evidence>
<keyword evidence="9" id="KW-0472">Membrane</keyword>
<dbReference type="GO" id="GO:0003774">
    <property type="term" value="F:cytoskeletal motor activity"/>
    <property type="evidence" value="ECO:0007669"/>
    <property type="project" value="InterPro"/>
</dbReference>
<evidence type="ECO:0000256" key="6">
    <source>
        <dbReference type="ARBA" id="ARBA00022500"/>
    </source>
</evidence>
<evidence type="ECO:0000256" key="7">
    <source>
        <dbReference type="ARBA" id="ARBA00022795"/>
    </source>
</evidence>
<reference evidence="12" key="1">
    <citation type="submission" date="2019-06" db="EMBL/GenBank/DDBJ databases">
        <title>Complete genome sequence of Methylogaea oryzae strain JCM16910.</title>
        <authorList>
            <person name="Asakawa S."/>
        </authorList>
    </citation>
    <scope>NUCLEOTIDE SEQUENCE</scope>
    <source>
        <strain evidence="12">E10</strain>
    </source>
</reference>
<keyword evidence="4" id="KW-0813">Transport</keyword>
<dbReference type="GO" id="GO:0009288">
    <property type="term" value="C:bacterial-type flagellum"/>
    <property type="evidence" value="ECO:0007669"/>
    <property type="project" value="InterPro"/>
</dbReference>
<dbReference type="AlphaFoldDB" id="A0A8D4VMI0"/>
<dbReference type="KEGG" id="moz:MoryE10_08430"/>
<sequence>MNRSRRLAPILELAEKKEREAAQLFAQQLKKVQAASQGADSLRGFLDNYHARYQSAGEEGFTVKQLMEYRAFLAKINNAIEEQASSLRQAEEMLEVCRRAWDQARQHLEGVAKLVQQANREEQALASKQEQAESDERSARKAARKTSFAD</sequence>
<feature type="compositionally biased region" description="Basic and acidic residues" evidence="11">
    <location>
        <begin position="130"/>
        <end position="139"/>
    </location>
</feature>
<dbReference type="GO" id="GO:0006935">
    <property type="term" value="P:chemotaxis"/>
    <property type="evidence" value="ECO:0007669"/>
    <property type="project" value="UniProtKB-KW"/>
</dbReference>
<dbReference type="PANTHER" id="PTHR38786">
    <property type="entry name" value="FLAGELLAR FLIJ PROTEIN"/>
    <property type="match status" value="1"/>
</dbReference>
<dbReference type="Proteomes" id="UP000824988">
    <property type="component" value="Chromosome"/>
</dbReference>
<keyword evidence="6" id="KW-0145">Chemotaxis</keyword>
<evidence type="ECO:0000313" key="12">
    <source>
        <dbReference type="EMBL" id="BBL70237.1"/>
    </source>
</evidence>
<keyword evidence="8" id="KW-0653">Protein transport</keyword>
<dbReference type="GO" id="GO:0044781">
    <property type="term" value="P:bacterial-type flagellum organization"/>
    <property type="evidence" value="ECO:0007669"/>
    <property type="project" value="UniProtKB-KW"/>
</dbReference>
<comment type="subcellular location">
    <subcellularLocation>
        <location evidence="1">Cell membrane</location>
        <topology evidence="1">Peripheral membrane protein</topology>
        <orientation evidence="1">Cytoplasmic side</orientation>
    </subcellularLocation>
</comment>